<dbReference type="RefSeq" id="WP_114396461.1">
    <property type="nucleotide sequence ID" value="NZ_QEIM01000010.1"/>
</dbReference>
<feature type="region of interest" description="Disordered" evidence="1">
    <location>
        <begin position="177"/>
        <end position="207"/>
    </location>
</feature>
<name>A0A368T692_9ACTN</name>
<evidence type="ECO:0008006" key="5">
    <source>
        <dbReference type="Google" id="ProtNLM"/>
    </source>
</evidence>
<reference evidence="3 4" key="1">
    <citation type="submission" date="2018-04" db="EMBL/GenBank/DDBJ databases">
        <title>Novel actinobacteria from marine sediment.</title>
        <authorList>
            <person name="Ng Z.Y."/>
            <person name="Tan G.Y.A."/>
        </authorList>
    </citation>
    <scope>NUCLEOTIDE SEQUENCE [LARGE SCALE GENOMIC DNA]</scope>
    <source>
        <strain evidence="3 4">TPS81</strain>
    </source>
</reference>
<comment type="caution">
    <text evidence="3">The sequence shown here is derived from an EMBL/GenBank/DDBJ whole genome shotgun (WGS) entry which is preliminary data.</text>
</comment>
<feature type="transmembrane region" description="Helical" evidence="2">
    <location>
        <begin position="6"/>
        <end position="29"/>
    </location>
</feature>
<proteinExistence type="predicted"/>
<dbReference type="Proteomes" id="UP000253318">
    <property type="component" value="Unassembled WGS sequence"/>
</dbReference>
<evidence type="ECO:0000313" key="3">
    <source>
        <dbReference type="EMBL" id="RCV58983.1"/>
    </source>
</evidence>
<dbReference type="EMBL" id="QEIN01000075">
    <property type="protein sequence ID" value="RCV58983.1"/>
    <property type="molecule type" value="Genomic_DNA"/>
</dbReference>
<organism evidence="3 4">
    <name type="scientific">Marinitenerispora sediminis</name>
    <dbReference type="NCBI Taxonomy" id="1931232"/>
    <lineage>
        <taxon>Bacteria</taxon>
        <taxon>Bacillati</taxon>
        <taxon>Actinomycetota</taxon>
        <taxon>Actinomycetes</taxon>
        <taxon>Streptosporangiales</taxon>
        <taxon>Nocardiopsidaceae</taxon>
        <taxon>Marinitenerispora</taxon>
    </lineage>
</organism>
<keyword evidence="2" id="KW-1133">Transmembrane helix</keyword>
<keyword evidence="4" id="KW-1185">Reference proteome</keyword>
<accession>A0A368T692</accession>
<keyword evidence="2" id="KW-0812">Transmembrane</keyword>
<evidence type="ECO:0000256" key="2">
    <source>
        <dbReference type="SAM" id="Phobius"/>
    </source>
</evidence>
<dbReference type="OrthoDB" id="7502542at2"/>
<protein>
    <recommendedName>
        <fullName evidence="5">Secreted protein</fullName>
    </recommendedName>
</protein>
<keyword evidence="2" id="KW-0472">Membrane</keyword>
<dbReference type="AlphaFoldDB" id="A0A368T692"/>
<sequence length="207" mass="22600">MNPALTIGVLVALAILLIAGAVALVLTPARRSRHLRRKFGAEYDWEVEHARDRRAAERELARREKRYAKLNLRPLSDAARQEYTGKWAAIQERFVDAPADAVREADRLLTRLMSDRGYPTGGPEQTAAALSVERPHAVAGYRAACAVLAPRGSDPPGTEELRVALVHYRDLLTEILASAAPPDDRAGTPQPVGSRDPSARPDPPPAH</sequence>
<dbReference type="CDD" id="cd12087">
    <property type="entry name" value="TM_EGFR-like"/>
    <property type="match status" value="1"/>
</dbReference>
<evidence type="ECO:0000256" key="1">
    <source>
        <dbReference type="SAM" id="MobiDB-lite"/>
    </source>
</evidence>
<evidence type="ECO:0000313" key="4">
    <source>
        <dbReference type="Proteomes" id="UP000253318"/>
    </source>
</evidence>
<gene>
    <name evidence="3" type="ORF">DEF24_11505</name>
</gene>